<protein>
    <submittedName>
        <fullName evidence="3">Uncharacterized protein</fullName>
    </submittedName>
</protein>
<dbReference type="Proteomes" id="UP000321612">
    <property type="component" value="Unassembled WGS sequence"/>
</dbReference>
<feature type="transmembrane region" description="Helical" evidence="2">
    <location>
        <begin position="116"/>
        <end position="137"/>
    </location>
</feature>
<feature type="region of interest" description="Disordered" evidence="1">
    <location>
        <begin position="61"/>
        <end position="83"/>
    </location>
</feature>
<feature type="compositionally biased region" description="Basic and acidic residues" evidence="1">
    <location>
        <begin position="71"/>
        <end position="83"/>
    </location>
</feature>
<dbReference type="OrthoDB" id="1067721at2"/>
<sequence>MAETDKYGQQKYRCPYCGNVVTCQFNEPEVFRTKARSIIPIIDADEVAPTERQIPVATTVLSHSSSAQATGDERDADHSTDSISRHRDVTEKIPMFFNHSTSRLKRFQDKYADGDLWIFFGFSFLFVLLVILSLFVMSQVVSGLVDGQSWLFEKYIKLRNML</sequence>
<dbReference type="RefSeq" id="WP_130828595.1">
    <property type="nucleotide sequence ID" value="NZ_SDIK01000037.1"/>
</dbReference>
<keyword evidence="2" id="KW-1133">Transmembrane helix</keyword>
<keyword evidence="4" id="KW-1185">Reference proteome</keyword>
<dbReference type="AlphaFoldDB" id="A0A5C8GKD5"/>
<keyword evidence="2" id="KW-0812">Transmembrane</keyword>
<dbReference type="EMBL" id="SDIK01000037">
    <property type="protein sequence ID" value="TXJ62192.1"/>
    <property type="molecule type" value="Genomic_DNA"/>
</dbReference>
<name>A0A5C8GKD5_9BACT</name>
<comment type="caution">
    <text evidence="3">The sequence shown here is derived from an EMBL/GenBank/DDBJ whole genome shotgun (WGS) entry which is preliminary data.</text>
</comment>
<evidence type="ECO:0000313" key="3">
    <source>
        <dbReference type="EMBL" id="TXJ62192.1"/>
    </source>
</evidence>
<evidence type="ECO:0000256" key="1">
    <source>
        <dbReference type="SAM" id="MobiDB-lite"/>
    </source>
</evidence>
<gene>
    <name evidence="3" type="ORF">ETF27_05620</name>
</gene>
<organism evidence="3 4">
    <name type="scientific">Prevotella brunnea</name>
    <dbReference type="NCBI Taxonomy" id="2508867"/>
    <lineage>
        <taxon>Bacteria</taxon>
        <taxon>Pseudomonadati</taxon>
        <taxon>Bacteroidota</taxon>
        <taxon>Bacteroidia</taxon>
        <taxon>Bacteroidales</taxon>
        <taxon>Prevotellaceae</taxon>
        <taxon>Prevotella</taxon>
    </lineage>
</organism>
<reference evidence="4" key="1">
    <citation type="submission" date="2019-05" db="EMBL/GenBank/DDBJ databases">
        <title>Prevotella brunnea sp. nov., isolated from a wound of a patient.</title>
        <authorList>
            <person name="Buhl M."/>
        </authorList>
    </citation>
    <scope>NUCLEOTIDE SEQUENCE [LARGE SCALE GENOMIC DNA]</scope>
    <source>
        <strain evidence="4">A2672</strain>
    </source>
</reference>
<keyword evidence="2" id="KW-0472">Membrane</keyword>
<evidence type="ECO:0000313" key="4">
    <source>
        <dbReference type="Proteomes" id="UP000321612"/>
    </source>
</evidence>
<proteinExistence type="predicted"/>
<accession>A0A5C8GKD5</accession>
<evidence type="ECO:0000256" key="2">
    <source>
        <dbReference type="SAM" id="Phobius"/>
    </source>
</evidence>